<proteinExistence type="predicted"/>
<evidence type="ECO:0000313" key="2">
    <source>
        <dbReference type="Proteomes" id="UP000515135"/>
    </source>
</evidence>
<reference evidence="3" key="1">
    <citation type="submission" date="2025-08" db="UniProtKB">
        <authorList>
            <consortium name="RefSeq"/>
        </authorList>
    </citation>
    <scope>IDENTIFICATION</scope>
    <source>
        <tissue evidence="3">Gonad</tissue>
    </source>
</reference>
<feature type="chain" id="PRO_5027951747" evidence="1">
    <location>
        <begin position="16"/>
        <end position="102"/>
    </location>
</feature>
<dbReference type="AlphaFoldDB" id="A0A6P4YRZ9"/>
<feature type="signal peptide" evidence="1">
    <location>
        <begin position="1"/>
        <end position="15"/>
    </location>
</feature>
<accession>A0A6P4YRZ9</accession>
<evidence type="ECO:0000313" key="3">
    <source>
        <dbReference type="RefSeq" id="XP_019620036.1"/>
    </source>
</evidence>
<sequence length="102" mass="10604">MKIVLLFAFVAAANAAWLCPNGDSDCDPGQCCVRSLLVNSCQFLGRLYDNCNNDALAITGYCPCAEGLVCVDYGTSSFSDFFSGDGWCVTAPAAGAVGNQGN</sequence>
<evidence type="ECO:0000256" key="1">
    <source>
        <dbReference type="SAM" id="SignalP"/>
    </source>
</evidence>
<keyword evidence="1" id="KW-0732">Signal</keyword>
<gene>
    <name evidence="3" type="primary">LOC109466717</name>
</gene>
<dbReference type="OrthoDB" id="10045453at2759"/>
<keyword evidence="2" id="KW-1185">Reference proteome</keyword>
<organism evidence="2 3">
    <name type="scientific">Branchiostoma belcheri</name>
    <name type="common">Amphioxus</name>
    <dbReference type="NCBI Taxonomy" id="7741"/>
    <lineage>
        <taxon>Eukaryota</taxon>
        <taxon>Metazoa</taxon>
        <taxon>Chordata</taxon>
        <taxon>Cephalochordata</taxon>
        <taxon>Leptocardii</taxon>
        <taxon>Amphioxiformes</taxon>
        <taxon>Branchiostomatidae</taxon>
        <taxon>Branchiostoma</taxon>
    </lineage>
</organism>
<protein>
    <submittedName>
        <fullName evidence="3">Astakine-like</fullName>
    </submittedName>
</protein>
<dbReference type="GeneID" id="109466717"/>
<dbReference type="Gene3D" id="2.10.80.10">
    <property type="entry name" value="Lipase, subunit A"/>
    <property type="match status" value="1"/>
</dbReference>
<dbReference type="Proteomes" id="UP000515135">
    <property type="component" value="Unplaced"/>
</dbReference>
<name>A0A6P4YRZ9_BRABE</name>
<dbReference type="RefSeq" id="XP_019620036.1">
    <property type="nucleotide sequence ID" value="XM_019764477.1"/>
</dbReference>
<dbReference type="KEGG" id="bbel:109466717"/>